<feature type="compositionally biased region" description="Basic and acidic residues" evidence="1">
    <location>
        <begin position="461"/>
        <end position="475"/>
    </location>
</feature>
<feature type="region of interest" description="Disordered" evidence="1">
    <location>
        <begin position="418"/>
        <end position="475"/>
    </location>
</feature>
<feature type="region of interest" description="Disordered" evidence="1">
    <location>
        <begin position="679"/>
        <end position="700"/>
    </location>
</feature>
<protein>
    <submittedName>
        <fullName evidence="2">Uncharacterized protein</fullName>
    </submittedName>
</protein>
<dbReference type="EMBL" id="JAGPXD010000001">
    <property type="protein sequence ID" value="KAH7374976.1"/>
    <property type="molecule type" value="Genomic_DNA"/>
</dbReference>
<keyword evidence="3" id="KW-1185">Reference proteome</keyword>
<gene>
    <name evidence="2" type="ORF">B0T11DRAFT_323062</name>
</gene>
<name>A0A8K0TSG6_9PEZI</name>
<dbReference type="OrthoDB" id="5353066at2759"/>
<dbReference type="Proteomes" id="UP000813385">
    <property type="component" value="Unassembled WGS sequence"/>
</dbReference>
<organism evidence="2 3">
    <name type="scientific">Plectosphaerella cucumerina</name>
    <dbReference type="NCBI Taxonomy" id="40658"/>
    <lineage>
        <taxon>Eukaryota</taxon>
        <taxon>Fungi</taxon>
        <taxon>Dikarya</taxon>
        <taxon>Ascomycota</taxon>
        <taxon>Pezizomycotina</taxon>
        <taxon>Sordariomycetes</taxon>
        <taxon>Hypocreomycetidae</taxon>
        <taxon>Glomerellales</taxon>
        <taxon>Plectosphaerellaceae</taxon>
        <taxon>Plectosphaerella</taxon>
    </lineage>
</organism>
<reference evidence="2" key="1">
    <citation type="journal article" date="2021" name="Nat. Commun.">
        <title>Genetic determinants of endophytism in the Arabidopsis root mycobiome.</title>
        <authorList>
            <person name="Mesny F."/>
            <person name="Miyauchi S."/>
            <person name="Thiergart T."/>
            <person name="Pickel B."/>
            <person name="Atanasova L."/>
            <person name="Karlsson M."/>
            <person name="Huettel B."/>
            <person name="Barry K.W."/>
            <person name="Haridas S."/>
            <person name="Chen C."/>
            <person name="Bauer D."/>
            <person name="Andreopoulos W."/>
            <person name="Pangilinan J."/>
            <person name="LaButti K."/>
            <person name="Riley R."/>
            <person name="Lipzen A."/>
            <person name="Clum A."/>
            <person name="Drula E."/>
            <person name="Henrissat B."/>
            <person name="Kohler A."/>
            <person name="Grigoriev I.V."/>
            <person name="Martin F.M."/>
            <person name="Hacquard S."/>
        </authorList>
    </citation>
    <scope>NUCLEOTIDE SEQUENCE</scope>
    <source>
        <strain evidence="2">MPI-CAGE-AT-0016</strain>
    </source>
</reference>
<sequence>MSDTSDSRNERSINRFYPTLGEAHRNITSRSADASRQENYRPTGTNPDQVSLLSSEDGHEEMRPPSPSSVYNGQDSHHDRSSFIPQDSRRSYHRHNAGPSLPPIAYDPNATPDTRPGHVAQHSRQSNYRPPYSDPYEQESPLAGSDDVPKDPETSQIHDYEDGNISDESMDRAAEDISWNADNTQYRFLQSHSERDLSRVLNETSRISNPVFELEPSQPSLDRANSIVDYRIRQDGRTSTSQRPNQFYNTAAIHSGMQIDRNAVRIPTSPPPGRMSPDIDDTGNGTGPTPWSQLSDEQFSRIPLDNLASVQALRNAQDNNNHSPEDWETVDDEHRASRNMYRHSAIGRVINGSSIADYSDRLLPEDAHNLDEPISEQQFGWWERPSRRMPPVPPRGSSRAIQGNASEYQQYQSSNQGYRSYGFQHAPTRGVSAQDARSALYSRQQLSSDQDGPSYELTDMQDGRENPMGRDHDEDDHPSFHWDRVNQEVQAYEAQLAAEREAAEPPQLGRPLSGFNHVKLPCGLISLKDAFLIQQERRESGLEDQSESGNYIAHHPMVNPRYSGRRIVEPESRRTALNAGPDHYTPLSPSTGLMVQPVLPAEGRPSFQREVAPTFYSPTAAIVRSANARTSAARFPATSLRGSSAYPVVNVRTSSARPSAVVRPYGNFLVQPPAGYASNYGTDNGRNPFLGPGEGQNEQGHDDFQIIDLQPPQPAHLGHGSHGGSYGAGAFSDSEADLWQGASNPRQRNPSRPDNLTAATRRQLNGVYWALVVLNLPLPFLSAVARTGPFSEALAWATRGEVRHLRD</sequence>
<feature type="compositionally biased region" description="Polar residues" evidence="1">
    <location>
        <begin position="40"/>
        <end position="54"/>
    </location>
</feature>
<feature type="region of interest" description="Disordered" evidence="1">
    <location>
        <begin position="708"/>
        <end position="727"/>
    </location>
</feature>
<accession>A0A8K0TSG6</accession>
<proteinExistence type="predicted"/>
<dbReference type="AlphaFoldDB" id="A0A8K0TSG6"/>
<evidence type="ECO:0000313" key="2">
    <source>
        <dbReference type="EMBL" id="KAH7374976.1"/>
    </source>
</evidence>
<evidence type="ECO:0000313" key="3">
    <source>
        <dbReference type="Proteomes" id="UP000813385"/>
    </source>
</evidence>
<feature type="compositionally biased region" description="Basic and acidic residues" evidence="1">
    <location>
        <begin position="147"/>
        <end position="161"/>
    </location>
</feature>
<feature type="compositionally biased region" description="Basic and acidic residues" evidence="1">
    <location>
        <begin position="1"/>
        <end position="13"/>
    </location>
</feature>
<feature type="region of interest" description="Disordered" evidence="1">
    <location>
        <begin position="1"/>
        <end position="166"/>
    </location>
</feature>
<comment type="caution">
    <text evidence="2">The sequence shown here is derived from an EMBL/GenBank/DDBJ whole genome shotgun (WGS) entry which is preliminary data.</text>
</comment>
<feature type="region of interest" description="Disordered" evidence="1">
    <location>
        <begin position="381"/>
        <end position="400"/>
    </location>
</feature>
<evidence type="ECO:0000256" key="1">
    <source>
        <dbReference type="SAM" id="MobiDB-lite"/>
    </source>
</evidence>
<feature type="compositionally biased region" description="Polar residues" evidence="1">
    <location>
        <begin position="441"/>
        <end position="451"/>
    </location>
</feature>